<reference evidence="2" key="1">
    <citation type="submission" date="2022-11" db="EMBL/GenBank/DDBJ databases">
        <title>Centuries of genome instability and evolution in soft-shell clam transmissible cancer (bioRxiv).</title>
        <authorList>
            <person name="Hart S.F.M."/>
            <person name="Yonemitsu M.A."/>
            <person name="Giersch R.M."/>
            <person name="Beal B.F."/>
            <person name="Arriagada G."/>
            <person name="Davis B.W."/>
            <person name="Ostrander E.A."/>
            <person name="Goff S.P."/>
            <person name="Metzger M.J."/>
        </authorList>
    </citation>
    <scope>NUCLEOTIDE SEQUENCE</scope>
    <source>
        <strain evidence="2">MELC-2E11</strain>
        <tissue evidence="2">Siphon/mantle</tissue>
    </source>
</reference>
<organism evidence="2 3">
    <name type="scientific">Mya arenaria</name>
    <name type="common">Soft-shell clam</name>
    <dbReference type="NCBI Taxonomy" id="6604"/>
    <lineage>
        <taxon>Eukaryota</taxon>
        <taxon>Metazoa</taxon>
        <taxon>Spiralia</taxon>
        <taxon>Lophotrochozoa</taxon>
        <taxon>Mollusca</taxon>
        <taxon>Bivalvia</taxon>
        <taxon>Autobranchia</taxon>
        <taxon>Heteroconchia</taxon>
        <taxon>Euheterodonta</taxon>
        <taxon>Imparidentia</taxon>
        <taxon>Neoheterodontei</taxon>
        <taxon>Myida</taxon>
        <taxon>Myoidea</taxon>
        <taxon>Myidae</taxon>
        <taxon>Mya</taxon>
    </lineage>
</organism>
<dbReference type="Proteomes" id="UP001164746">
    <property type="component" value="Chromosome 17"/>
</dbReference>
<feature type="compositionally biased region" description="Polar residues" evidence="1">
    <location>
        <begin position="8"/>
        <end position="17"/>
    </location>
</feature>
<feature type="compositionally biased region" description="Basic and acidic residues" evidence="1">
    <location>
        <begin position="21"/>
        <end position="50"/>
    </location>
</feature>
<evidence type="ECO:0000313" key="3">
    <source>
        <dbReference type="Proteomes" id="UP001164746"/>
    </source>
</evidence>
<gene>
    <name evidence="2" type="ORF">MAR_032980</name>
</gene>
<feature type="region of interest" description="Disordered" evidence="1">
    <location>
        <begin position="1"/>
        <end position="50"/>
    </location>
</feature>
<evidence type="ECO:0000313" key="2">
    <source>
        <dbReference type="EMBL" id="WAR30438.1"/>
    </source>
</evidence>
<keyword evidence="3" id="KW-1185">Reference proteome</keyword>
<sequence>MQKERNQIEQSTGTRQSKAPPADRIERKRYLRLKEEKDRNDKEHKVVKSRLEHDNRKLRLKVELKEKETLRLQKEKNRNVQEHKDVINQIELDKRKLRQNLELQEKEVLRLKEEKARNNQELKLVVSQMELEKRKFKLKKKEKIYERLQKEKYPNEQLFAKLVHLLLG</sequence>
<evidence type="ECO:0000256" key="1">
    <source>
        <dbReference type="SAM" id="MobiDB-lite"/>
    </source>
</evidence>
<dbReference type="EMBL" id="CP111028">
    <property type="protein sequence ID" value="WAR30438.1"/>
    <property type="molecule type" value="Genomic_DNA"/>
</dbReference>
<protein>
    <submittedName>
        <fullName evidence="2">Uncharacterized protein</fullName>
    </submittedName>
</protein>
<proteinExistence type="predicted"/>
<accession>A0ABY7G7N8</accession>
<name>A0ABY7G7N8_MYAAR</name>